<keyword evidence="3" id="KW-1185">Reference proteome</keyword>
<sequence>MLQLVYISSSRGVITPHICLDILAVSRRNNDRQNVTGLLVAGERRFLQALEGPTDAVRATYARIQRDQRHYACVLLAERYADERQFGTWSMASIKAVSDGPVGATLAQSVEALTCDLADPDLRAQFNGFAELQSVASAG</sequence>
<reference evidence="2 3" key="1">
    <citation type="submission" date="2024-02" db="EMBL/GenBank/DDBJ databases">
        <title>Full genome sequence of Sphingomonas kaistensis.</title>
        <authorList>
            <person name="Poletto B.L."/>
            <person name="Silva G."/>
            <person name="Galante D."/>
            <person name="Campos K.R."/>
            <person name="Santos M.B.N."/>
            <person name="Sacchi C.T."/>
        </authorList>
    </citation>
    <scope>NUCLEOTIDE SEQUENCE [LARGE SCALE GENOMIC DNA]</scope>
    <source>
        <strain evidence="2 3">MA4R</strain>
    </source>
</reference>
<dbReference type="Pfam" id="PF04940">
    <property type="entry name" value="BLUF"/>
    <property type="match status" value="1"/>
</dbReference>
<dbReference type="SMART" id="SM01034">
    <property type="entry name" value="BLUF"/>
    <property type="match status" value="1"/>
</dbReference>
<dbReference type="SUPFAM" id="SSF54975">
    <property type="entry name" value="Acylphosphatase/BLUF domain-like"/>
    <property type="match status" value="1"/>
</dbReference>
<feature type="domain" description="BLUF" evidence="1">
    <location>
        <begin position="1"/>
        <end position="92"/>
    </location>
</feature>
<accession>A0ABZ2G4A9</accession>
<dbReference type="Gene3D" id="3.30.70.100">
    <property type="match status" value="1"/>
</dbReference>
<dbReference type="EMBL" id="CP145607">
    <property type="protein sequence ID" value="WWM70848.1"/>
    <property type="molecule type" value="Genomic_DNA"/>
</dbReference>
<proteinExistence type="predicted"/>
<dbReference type="Proteomes" id="UP001382935">
    <property type="component" value="Chromosome"/>
</dbReference>
<evidence type="ECO:0000259" key="1">
    <source>
        <dbReference type="PROSITE" id="PS50925"/>
    </source>
</evidence>
<dbReference type="PROSITE" id="PS50925">
    <property type="entry name" value="BLUF"/>
    <property type="match status" value="1"/>
</dbReference>
<evidence type="ECO:0000313" key="2">
    <source>
        <dbReference type="EMBL" id="WWM70848.1"/>
    </source>
</evidence>
<dbReference type="RefSeq" id="WP_338503968.1">
    <property type="nucleotide sequence ID" value="NZ_CP145607.1"/>
</dbReference>
<name>A0ABZ2G4A9_9SPHN</name>
<dbReference type="InterPro" id="IPR007024">
    <property type="entry name" value="BLUF_domain"/>
</dbReference>
<dbReference type="InterPro" id="IPR036046">
    <property type="entry name" value="Acylphosphatase-like_dom_sf"/>
</dbReference>
<organism evidence="2 3">
    <name type="scientific">Sphingomonas kaistensis</name>
    <dbReference type="NCBI Taxonomy" id="298708"/>
    <lineage>
        <taxon>Bacteria</taxon>
        <taxon>Pseudomonadati</taxon>
        <taxon>Pseudomonadota</taxon>
        <taxon>Alphaproteobacteria</taxon>
        <taxon>Sphingomonadales</taxon>
        <taxon>Sphingomonadaceae</taxon>
        <taxon>Sphingomonas</taxon>
    </lineage>
</organism>
<gene>
    <name evidence="2" type="ORF">V6R86_09215</name>
</gene>
<evidence type="ECO:0000313" key="3">
    <source>
        <dbReference type="Proteomes" id="UP001382935"/>
    </source>
</evidence>
<protein>
    <submittedName>
        <fullName evidence="2">BLUF domain-containing protein</fullName>
    </submittedName>
</protein>